<dbReference type="Gene3D" id="2.30.22.10">
    <property type="entry name" value="Head domain of nucleotide exchange factor GrpE"/>
    <property type="match status" value="1"/>
</dbReference>
<sequence length="199" mass="22185">MTQDEKNNTDLSPEQEAQVVEVEQEQATSVEDEDDAFDPAMFAQVQEMMEKLQRAEELERELGDLKGRYARLLADFENYRRRTNQDVLDAQGVGVAKAAEEMMPIYDDLTRALEFGKNDPSKIVSGLESVSALILRTFEKLGLSPTGKEGEAFDPAFHEALSVVPGEQDGVILQVYQVGFRMGDRLVRPARVVVSQGSN</sequence>
<dbReference type="GO" id="GO:0051082">
    <property type="term" value="F:unfolded protein binding"/>
    <property type="evidence" value="ECO:0007669"/>
    <property type="project" value="TreeGrafter"/>
</dbReference>
<accession>A0A318SA20</accession>
<feature type="coiled-coil region" evidence="6">
    <location>
        <begin position="41"/>
        <end position="75"/>
    </location>
</feature>
<protein>
    <recommendedName>
        <fullName evidence="3 4">Protein GrpE</fullName>
    </recommendedName>
    <alternativeName>
        <fullName evidence="3">HSP-70 cofactor</fullName>
    </alternativeName>
</protein>
<dbReference type="CDD" id="cd00446">
    <property type="entry name" value="GrpE"/>
    <property type="match status" value="1"/>
</dbReference>
<feature type="region of interest" description="Disordered" evidence="7">
    <location>
        <begin position="1"/>
        <end position="36"/>
    </location>
</feature>
<dbReference type="PROSITE" id="PS01071">
    <property type="entry name" value="GRPE"/>
    <property type="match status" value="1"/>
</dbReference>
<dbReference type="GO" id="GO:0000774">
    <property type="term" value="F:adenyl-nucleotide exchange factor activity"/>
    <property type="evidence" value="ECO:0007669"/>
    <property type="project" value="InterPro"/>
</dbReference>
<keyword evidence="9" id="KW-1185">Reference proteome</keyword>
<proteinExistence type="inferred from homology"/>
<evidence type="ECO:0000256" key="3">
    <source>
        <dbReference type="HAMAP-Rule" id="MF_01151"/>
    </source>
</evidence>
<comment type="subcellular location">
    <subcellularLocation>
        <location evidence="3">Cytoplasm</location>
    </subcellularLocation>
</comment>
<keyword evidence="3 4" id="KW-0346">Stress response</keyword>
<comment type="similarity">
    <text evidence="1 3 5">Belongs to the GrpE family.</text>
</comment>
<name>A0A318SA20_9DEIO</name>
<dbReference type="SUPFAM" id="SSF51064">
    <property type="entry name" value="Head domain of nucleotide exchange factor GrpE"/>
    <property type="match status" value="1"/>
</dbReference>
<dbReference type="HAMAP" id="MF_01151">
    <property type="entry name" value="GrpE"/>
    <property type="match status" value="1"/>
</dbReference>
<dbReference type="GO" id="GO:0042803">
    <property type="term" value="F:protein homodimerization activity"/>
    <property type="evidence" value="ECO:0007669"/>
    <property type="project" value="InterPro"/>
</dbReference>
<evidence type="ECO:0000256" key="7">
    <source>
        <dbReference type="SAM" id="MobiDB-lite"/>
    </source>
</evidence>
<dbReference type="EMBL" id="QJSX01000001">
    <property type="protein sequence ID" value="PYE56199.1"/>
    <property type="molecule type" value="Genomic_DNA"/>
</dbReference>
<keyword evidence="2 3" id="KW-0143">Chaperone</keyword>
<dbReference type="InterPro" id="IPR013805">
    <property type="entry name" value="GrpE_CC"/>
</dbReference>
<comment type="caution">
    <text evidence="8">The sequence shown here is derived from an EMBL/GenBank/DDBJ whole genome shotgun (WGS) entry which is preliminary data.</text>
</comment>
<dbReference type="GO" id="GO:0005737">
    <property type="term" value="C:cytoplasm"/>
    <property type="evidence" value="ECO:0007669"/>
    <property type="project" value="UniProtKB-SubCell"/>
</dbReference>
<feature type="compositionally biased region" description="Low complexity" evidence="7">
    <location>
        <begin position="14"/>
        <end position="27"/>
    </location>
</feature>
<dbReference type="GO" id="GO:0051087">
    <property type="term" value="F:protein-folding chaperone binding"/>
    <property type="evidence" value="ECO:0007669"/>
    <property type="project" value="InterPro"/>
</dbReference>
<dbReference type="Pfam" id="PF01025">
    <property type="entry name" value="GrpE"/>
    <property type="match status" value="1"/>
</dbReference>
<dbReference type="Gene3D" id="3.90.20.20">
    <property type="match status" value="1"/>
</dbReference>
<evidence type="ECO:0000256" key="4">
    <source>
        <dbReference type="RuleBase" id="RU000639"/>
    </source>
</evidence>
<dbReference type="PANTHER" id="PTHR21237:SF23">
    <property type="entry name" value="GRPE PROTEIN HOMOLOG, MITOCHONDRIAL"/>
    <property type="match status" value="1"/>
</dbReference>
<evidence type="ECO:0000313" key="9">
    <source>
        <dbReference type="Proteomes" id="UP000248326"/>
    </source>
</evidence>
<evidence type="ECO:0000256" key="1">
    <source>
        <dbReference type="ARBA" id="ARBA00009054"/>
    </source>
</evidence>
<reference evidence="8 9" key="1">
    <citation type="submission" date="2018-06" db="EMBL/GenBank/DDBJ databases">
        <title>Genomic Encyclopedia of Type Strains, Phase IV (KMG-IV): sequencing the most valuable type-strain genomes for metagenomic binning, comparative biology and taxonomic classification.</title>
        <authorList>
            <person name="Goeker M."/>
        </authorList>
    </citation>
    <scope>NUCLEOTIDE SEQUENCE [LARGE SCALE GENOMIC DNA]</scope>
    <source>
        <strain evidence="8 9">DSM 18048</strain>
    </source>
</reference>
<evidence type="ECO:0000256" key="2">
    <source>
        <dbReference type="ARBA" id="ARBA00023186"/>
    </source>
</evidence>
<comment type="subunit">
    <text evidence="3">Homodimer.</text>
</comment>
<evidence type="ECO:0000313" key="8">
    <source>
        <dbReference type="EMBL" id="PYE56199.1"/>
    </source>
</evidence>
<evidence type="ECO:0000256" key="6">
    <source>
        <dbReference type="SAM" id="Coils"/>
    </source>
</evidence>
<dbReference type="SUPFAM" id="SSF58014">
    <property type="entry name" value="Coiled-coil domain of nucleotide exchange factor GrpE"/>
    <property type="match status" value="1"/>
</dbReference>
<dbReference type="PANTHER" id="PTHR21237">
    <property type="entry name" value="GRPE PROTEIN"/>
    <property type="match status" value="1"/>
</dbReference>
<gene>
    <name evidence="3" type="primary">grpE</name>
    <name evidence="8" type="ORF">DES52_1013</name>
</gene>
<evidence type="ECO:0000256" key="5">
    <source>
        <dbReference type="RuleBase" id="RU004478"/>
    </source>
</evidence>
<dbReference type="RefSeq" id="WP_110884728.1">
    <property type="nucleotide sequence ID" value="NZ_QJSX01000001.1"/>
</dbReference>
<comment type="function">
    <text evidence="3 4">Participates actively in the response to hyperosmotic and heat shock by preventing the aggregation of stress-denatured proteins, in association with DnaK and GrpE. It is the nucleotide exchange factor for DnaK and may function as a thermosensor. Unfolded proteins bind initially to DnaJ; upon interaction with the DnaJ-bound protein, DnaK hydrolyzes its bound ATP, resulting in the formation of a stable complex. GrpE releases ADP from DnaK; ATP binding to DnaK triggers the release of the substrate protein, thus completing the reaction cycle. Several rounds of ATP-dependent interactions between DnaJ, DnaK and GrpE are required for fully efficient folding.</text>
</comment>
<dbReference type="AlphaFoldDB" id="A0A318SA20"/>
<dbReference type="PRINTS" id="PR00773">
    <property type="entry name" value="GRPEPROTEIN"/>
</dbReference>
<keyword evidence="3" id="KW-0963">Cytoplasm</keyword>
<dbReference type="Proteomes" id="UP000248326">
    <property type="component" value="Unassembled WGS sequence"/>
</dbReference>
<organism evidence="8 9">
    <name type="scientific">Deinococcus yavapaiensis KR-236</name>
    <dbReference type="NCBI Taxonomy" id="694435"/>
    <lineage>
        <taxon>Bacteria</taxon>
        <taxon>Thermotogati</taxon>
        <taxon>Deinococcota</taxon>
        <taxon>Deinococci</taxon>
        <taxon>Deinococcales</taxon>
        <taxon>Deinococcaceae</taxon>
        <taxon>Deinococcus</taxon>
    </lineage>
</organism>
<keyword evidence="6" id="KW-0175">Coiled coil</keyword>
<dbReference type="GO" id="GO:0006457">
    <property type="term" value="P:protein folding"/>
    <property type="evidence" value="ECO:0007669"/>
    <property type="project" value="InterPro"/>
</dbReference>
<dbReference type="OrthoDB" id="9812586at2"/>
<dbReference type="InterPro" id="IPR009012">
    <property type="entry name" value="GrpE_head"/>
</dbReference>
<dbReference type="InterPro" id="IPR000740">
    <property type="entry name" value="GrpE"/>
</dbReference>